<comment type="pathway">
    <text evidence="1">Carbohydrate metabolism; tricarboxylic acid cycle.</text>
</comment>
<keyword evidence="6" id="KW-1185">Reference proteome</keyword>
<gene>
    <name evidence="5" type="ORF">FB474_0231</name>
</gene>
<evidence type="ECO:0000313" key="5">
    <source>
        <dbReference type="EMBL" id="TQL58892.1"/>
    </source>
</evidence>
<dbReference type="UniPathway" id="UPA00223"/>
<dbReference type="InterPro" id="IPR016143">
    <property type="entry name" value="Citrate_synth-like_sm_a-sub"/>
</dbReference>
<dbReference type="SUPFAM" id="SSF48256">
    <property type="entry name" value="Citrate synthase"/>
    <property type="match status" value="1"/>
</dbReference>
<keyword evidence="4" id="KW-0808">Transferase</keyword>
<reference evidence="5 6" key="1">
    <citation type="submission" date="2019-06" db="EMBL/GenBank/DDBJ databases">
        <title>Sequencing the genomes of 1000 actinobacteria strains.</title>
        <authorList>
            <person name="Klenk H.-P."/>
        </authorList>
    </citation>
    <scope>NUCLEOTIDE SEQUENCE [LARGE SCALE GENOMIC DNA]</scope>
    <source>
        <strain evidence="5 6">DSM 18082</strain>
    </source>
</reference>
<protein>
    <recommendedName>
        <fullName evidence="3">citrate synthase (unknown stereospecificity)</fullName>
        <ecNumber evidence="3">2.3.3.16</ecNumber>
    </recommendedName>
</protein>
<dbReference type="RefSeq" id="WP_141786973.1">
    <property type="nucleotide sequence ID" value="NZ_BAAAKX010000003.1"/>
</dbReference>
<evidence type="ECO:0000256" key="2">
    <source>
        <dbReference type="ARBA" id="ARBA00010566"/>
    </source>
</evidence>
<dbReference type="PANTHER" id="PTHR11739">
    <property type="entry name" value="CITRATE SYNTHASE"/>
    <property type="match status" value="1"/>
</dbReference>
<dbReference type="GO" id="GO:0006099">
    <property type="term" value="P:tricarboxylic acid cycle"/>
    <property type="evidence" value="ECO:0007669"/>
    <property type="project" value="UniProtKB-UniPathway"/>
</dbReference>
<comment type="caution">
    <text evidence="5">The sequence shown here is derived from an EMBL/GenBank/DDBJ whole genome shotgun (WGS) entry which is preliminary data.</text>
</comment>
<dbReference type="AlphaFoldDB" id="A0A542ZEX4"/>
<sequence>MPTPDPRDQLTSRQVADRLGVRLETVYAYASRGLLTSTRAPSGRGSVFDRAEVDALRDRGRRDRPAGTPSWRGPVVDTDTTLIEGGHLWFRGVDAVDLAGSLRFEHAASWLWTGEVDPGLFQAPDIPLRAATRAVRSLPDTADLVGRLRVAVAAAGAVDPRRYDTRGPAAIGTAGGLVTLMVDSLPRLGEAPEPDAPLARRLWAALSPMPPTTQLLRCLDAALVLLMDHGLAVSTVAARTAASVRAHPYAVVATGLSAMEGPLHGAASTLAHSTLRDVLETGAAAVVADHLRTDRPVPGFGHQLYPDGDPRASALLALLASERSAKAVTAAVRDLTAEVGDQPNVDLALAALAVTADMPRTAGEVVFAIARSVGWVAHALEEYDETPLRFRGHGRYRGPQPPQPVPTA</sequence>
<evidence type="ECO:0000256" key="3">
    <source>
        <dbReference type="ARBA" id="ARBA00012972"/>
    </source>
</evidence>
<evidence type="ECO:0000256" key="4">
    <source>
        <dbReference type="ARBA" id="ARBA00022679"/>
    </source>
</evidence>
<dbReference type="EC" id="2.3.3.16" evidence="3"/>
<dbReference type="Gene3D" id="1.10.580.10">
    <property type="entry name" value="Citrate Synthase, domain 1"/>
    <property type="match status" value="1"/>
</dbReference>
<evidence type="ECO:0000313" key="6">
    <source>
        <dbReference type="Proteomes" id="UP000319514"/>
    </source>
</evidence>
<dbReference type="InterPro" id="IPR009061">
    <property type="entry name" value="DNA-bd_dom_put_sf"/>
</dbReference>
<name>A0A542ZEX4_9MICO</name>
<accession>A0A542ZEX4</accession>
<comment type="similarity">
    <text evidence="2">Belongs to the citrate synthase family.</text>
</comment>
<dbReference type="GO" id="GO:0005829">
    <property type="term" value="C:cytosol"/>
    <property type="evidence" value="ECO:0007669"/>
    <property type="project" value="TreeGrafter"/>
</dbReference>
<dbReference type="OrthoDB" id="9800864at2"/>
<dbReference type="InterPro" id="IPR002020">
    <property type="entry name" value="Citrate_synthase"/>
</dbReference>
<dbReference type="GO" id="GO:0036440">
    <property type="term" value="F:citrate synthase activity"/>
    <property type="evidence" value="ECO:0007669"/>
    <property type="project" value="UniProtKB-EC"/>
</dbReference>
<dbReference type="GO" id="GO:0005975">
    <property type="term" value="P:carbohydrate metabolic process"/>
    <property type="evidence" value="ECO:0007669"/>
    <property type="project" value="TreeGrafter"/>
</dbReference>
<organism evidence="5 6">
    <name type="scientific">Oryzihumus leptocrescens</name>
    <dbReference type="NCBI Taxonomy" id="297536"/>
    <lineage>
        <taxon>Bacteria</taxon>
        <taxon>Bacillati</taxon>
        <taxon>Actinomycetota</taxon>
        <taxon>Actinomycetes</taxon>
        <taxon>Micrococcales</taxon>
        <taxon>Intrasporangiaceae</taxon>
        <taxon>Oryzihumus</taxon>
    </lineage>
</organism>
<dbReference type="Pfam" id="PF00285">
    <property type="entry name" value="Citrate_synt"/>
    <property type="match status" value="1"/>
</dbReference>
<dbReference type="Gene3D" id="1.10.230.10">
    <property type="entry name" value="Cytochrome P450-Terp, domain 2"/>
    <property type="match status" value="1"/>
</dbReference>
<dbReference type="SUPFAM" id="SSF46955">
    <property type="entry name" value="Putative DNA-binding domain"/>
    <property type="match status" value="1"/>
</dbReference>
<proteinExistence type="inferred from homology"/>
<dbReference type="Proteomes" id="UP000319514">
    <property type="component" value="Unassembled WGS sequence"/>
</dbReference>
<dbReference type="EMBL" id="VFOQ01000001">
    <property type="protein sequence ID" value="TQL58892.1"/>
    <property type="molecule type" value="Genomic_DNA"/>
</dbReference>
<dbReference type="InterPro" id="IPR016142">
    <property type="entry name" value="Citrate_synth-like_lrg_a-sub"/>
</dbReference>
<dbReference type="PANTHER" id="PTHR11739:SF4">
    <property type="entry name" value="CITRATE SYNTHASE, PEROXISOMAL"/>
    <property type="match status" value="1"/>
</dbReference>
<dbReference type="InterPro" id="IPR036969">
    <property type="entry name" value="Citrate_synthase_sf"/>
</dbReference>
<evidence type="ECO:0000256" key="1">
    <source>
        <dbReference type="ARBA" id="ARBA00005163"/>
    </source>
</evidence>